<keyword evidence="1" id="KW-0831">Ubiquinone biosynthesis</keyword>
<dbReference type="PANTHER" id="PTHR38040:SF1">
    <property type="entry name" value="UBIQUINONE BIOSYNTHESIS ACCESSORY FACTOR UBIK"/>
    <property type="match status" value="1"/>
</dbReference>
<comment type="pathway">
    <text evidence="1">Cofactor biosynthesis; ubiquinone biosynthesis.</text>
</comment>
<dbReference type="Pfam" id="PF04380">
    <property type="entry name" value="BMFP"/>
    <property type="match status" value="1"/>
</dbReference>
<accession>A0A918KWC6</accession>
<sequence length="84" mass="9898">MKLPEDILDQISRQASDLFNQGQKARDDVRQNMRSLIQAQLSKLDVVSREEFEAQQAVLQRTRTQLEQLEEQLKELENRLDESK</sequence>
<reference evidence="2" key="2">
    <citation type="submission" date="2020-09" db="EMBL/GenBank/DDBJ databases">
        <authorList>
            <person name="Sun Q."/>
            <person name="Kim S."/>
        </authorList>
    </citation>
    <scope>NUCLEOTIDE SEQUENCE</scope>
    <source>
        <strain evidence="2">KCTC 22169</strain>
    </source>
</reference>
<dbReference type="GO" id="GO:0005829">
    <property type="term" value="C:cytosol"/>
    <property type="evidence" value="ECO:0007669"/>
    <property type="project" value="TreeGrafter"/>
</dbReference>
<keyword evidence="3" id="KW-1185">Reference proteome</keyword>
<keyword evidence="1" id="KW-0963">Cytoplasm</keyword>
<feature type="coiled-coil region" evidence="1">
    <location>
        <begin position="49"/>
        <end position="79"/>
    </location>
</feature>
<dbReference type="GO" id="GO:0006744">
    <property type="term" value="P:ubiquinone biosynthetic process"/>
    <property type="evidence" value="ECO:0007669"/>
    <property type="project" value="UniProtKB-UniRule"/>
</dbReference>
<protein>
    <recommendedName>
        <fullName evidence="1">Ubiquinone biosynthesis accessory factor UbiK</fullName>
    </recommendedName>
</protein>
<gene>
    <name evidence="1" type="primary">ubiK</name>
    <name evidence="2" type="ORF">GCM10007392_49010</name>
</gene>
<evidence type="ECO:0000313" key="3">
    <source>
        <dbReference type="Proteomes" id="UP000626148"/>
    </source>
</evidence>
<dbReference type="InterPro" id="IPR007475">
    <property type="entry name" value="UbiK"/>
</dbReference>
<dbReference type="PANTHER" id="PTHR38040">
    <property type="entry name" value="UBIQUINONE BIOSYNTHESIS ACCESSORY FACTOR UBIK"/>
    <property type="match status" value="1"/>
</dbReference>
<evidence type="ECO:0000256" key="1">
    <source>
        <dbReference type="HAMAP-Rule" id="MF_02216"/>
    </source>
</evidence>
<dbReference type="AlphaFoldDB" id="A0A918KWC6"/>
<dbReference type="Proteomes" id="UP000626148">
    <property type="component" value="Unassembled WGS sequence"/>
</dbReference>
<comment type="similarity">
    <text evidence="1">Belongs to the UbiK family.</text>
</comment>
<name>A0A918KWC6_9GAMM</name>
<proteinExistence type="inferred from homology"/>
<dbReference type="HAMAP" id="MF_02216">
    <property type="entry name" value="UbiK"/>
    <property type="match status" value="1"/>
</dbReference>
<reference evidence="2" key="1">
    <citation type="journal article" date="2014" name="Int. J. Syst. Evol. Microbiol.">
        <title>Complete genome sequence of Corynebacterium casei LMG S-19264T (=DSM 44701T), isolated from a smear-ripened cheese.</title>
        <authorList>
            <consortium name="US DOE Joint Genome Institute (JGI-PGF)"/>
            <person name="Walter F."/>
            <person name="Albersmeier A."/>
            <person name="Kalinowski J."/>
            <person name="Ruckert C."/>
        </authorList>
    </citation>
    <scope>NUCLEOTIDE SEQUENCE</scope>
    <source>
        <strain evidence="2">KCTC 22169</strain>
    </source>
</reference>
<comment type="subcellular location">
    <subcellularLocation>
        <location evidence="1">Cytoplasm</location>
    </subcellularLocation>
</comment>
<comment type="caution">
    <text evidence="2">The sequence shown here is derived from an EMBL/GenBank/DDBJ whole genome shotgun (WGS) entry which is preliminary data.</text>
</comment>
<keyword evidence="1" id="KW-0175">Coiled coil</keyword>
<comment type="function">
    <text evidence="1">Required for efficient ubiquinone (coenzyme Q) biosynthesis. UbiK is probably an accessory factor of Ubi enzymes and facilitates ubiquinone biosynthesis by acting as an assembly factor, a targeting factor, or both.</text>
</comment>
<dbReference type="RefSeq" id="WP_189613839.1">
    <property type="nucleotide sequence ID" value="NZ_BMXR01000026.1"/>
</dbReference>
<organism evidence="2 3">
    <name type="scientific">Saccharospirillum salsuginis</name>
    <dbReference type="NCBI Taxonomy" id="418750"/>
    <lineage>
        <taxon>Bacteria</taxon>
        <taxon>Pseudomonadati</taxon>
        <taxon>Pseudomonadota</taxon>
        <taxon>Gammaproteobacteria</taxon>
        <taxon>Oceanospirillales</taxon>
        <taxon>Saccharospirillaceae</taxon>
        <taxon>Saccharospirillum</taxon>
    </lineage>
</organism>
<dbReference type="EMBL" id="BMXR01000026">
    <property type="protein sequence ID" value="GGX76248.1"/>
    <property type="molecule type" value="Genomic_DNA"/>
</dbReference>
<evidence type="ECO:0000313" key="2">
    <source>
        <dbReference type="EMBL" id="GGX76248.1"/>
    </source>
</evidence>